<evidence type="ECO:0000256" key="3">
    <source>
        <dbReference type="ARBA" id="ARBA00005755"/>
    </source>
</evidence>
<evidence type="ECO:0000313" key="23">
    <source>
        <dbReference type="Proteomes" id="UP000076738"/>
    </source>
</evidence>
<dbReference type="EC" id="2.7.7.7" evidence="19"/>
<keyword evidence="15 19" id="KW-0539">Nucleus</keyword>
<dbReference type="Proteomes" id="UP000076738">
    <property type="component" value="Unassembled WGS sequence"/>
</dbReference>
<dbReference type="SUPFAM" id="SSF56672">
    <property type="entry name" value="DNA/RNA polymerases"/>
    <property type="match status" value="1"/>
</dbReference>
<keyword evidence="11 19" id="KW-0239">DNA-directed DNA polymerase</keyword>
<dbReference type="InterPro" id="IPR029703">
    <property type="entry name" value="POL2"/>
</dbReference>
<dbReference type="InterPro" id="IPR055191">
    <property type="entry name" value="POL2_thumb"/>
</dbReference>
<evidence type="ECO:0000256" key="19">
    <source>
        <dbReference type="RuleBase" id="RU365029"/>
    </source>
</evidence>
<keyword evidence="6 19" id="KW-0548">Nucleotidyltransferase</keyword>
<dbReference type="GO" id="GO:0003887">
    <property type="term" value="F:DNA-directed DNA polymerase activity"/>
    <property type="evidence" value="ECO:0007669"/>
    <property type="project" value="UniProtKB-KW"/>
</dbReference>
<dbReference type="Gene3D" id="3.30.420.10">
    <property type="entry name" value="Ribonuclease H-like superfamily/Ribonuclease H"/>
    <property type="match status" value="1"/>
</dbReference>
<dbReference type="GO" id="GO:0008270">
    <property type="term" value="F:zinc ion binding"/>
    <property type="evidence" value="ECO:0007669"/>
    <property type="project" value="UniProtKB-KW"/>
</dbReference>
<dbReference type="InterPro" id="IPR012337">
    <property type="entry name" value="RNaseH-like_sf"/>
</dbReference>
<sequence length="2227" mass="253582">MARGGQKTFGLVSSRGRGRGGGFNYRGNYRGRGGFRGRGRGRGGAQGSGDGPTPQRGEDGTAQEERFEDVRVRDEIDEKLGFAKYQEGPSKVGWMVNMHPTLVKDEDHAGGKAGVDYYFLQDDGGMFKCTMLYEPYFYIGVKTGHETTVEEWLMKRYEGLISHISREKKEDLKMPNHLLGYRRLYLQLRFRNVSDLLTVRRDMLPLAQSNQSKASAIEAYAEVVGAADMGIEMEMDDGVAPEIRGGRKVEPEECVQDIREYDVPYYLRVGIDKDIRVGKWYTVAATSGEITLTPIPERVARAEPVVLAFDIETSKAALKFPDQAVDQIMMISYMIDGQGFLITNRDFVSEDIDDFEYTPKEGYEGPFTVYNEKDEEALIRRFFTHIQAAKPTVIVTYNGDSFDFPFVEARAQHYNINMLTEIGFAKDNEEEFKSRQCSHMDCFRWVKRDSYLPQGSQGLKAVTTVKLGYNPIELDPELMTPYASEQPQVLAQYSVSDAVATYYLYMKYVHPFVFSLCNIIPLNPDEVLRKGTGTLCETLLMVEAYKSAVIMPNRHEEPLGNMHEGHLLSFETYVGGHVEALEAGVFRNDIATHFKIVPEAVQQLIDDLDRALQFAIVTEFKTTLNDVTNYDAVKGQITTLLEELRDNPMRQDKPLIYHLDVAAMYPNIMLSNRLQPDSVVDEAMCAVCDHNRPGKECDRRMTWAWRGEFFPAKRDEYNMVKFALNKELFPSKHPSGPKRRYVDLSPSEQNALLHKRLGDYSRKVYKKTKDTEVVVKEAIICQRENPFYIDTVRSFRDRRYEYKGLHKTWKKNLDKAKAATSMTQMDEANKMIVLYDSLQLAHKCILNSFYGYVMRKGARWHSMEMAGITCLTGANIIQMARQLVEQIGRPLELDTDGIWCMLPATFPDTFFLETKGGKKLQLSYPCTMLNHLVHDRFTNHQYHDLVDPATGTYAIHSENSIFFELDGPYKAMILPSSKEEDKLLKKRYAVFNEDGSLAELKGFEIKRRGELQLIKIFQSEIFEKFLGGETLDECYAEVATVANSWLDVLYTKAASLTDEELVELIGEYRSMSKTLAEYGAQKSTAISTAKRLAEFLGAQMVKDKGLACNFIISAKPHGAPVTERAVPVAIFSAEESIKKHYLRKWLKDNSLENFDMRSILDWEYYIERLGGVIQKLITIPAAFQKVSNPVPRIRHPDWLHRRVATQEDKFQQHKITNFFQSGPKPVAPSTDIEDIGVSQDKLPRDKVAVVTKKAKKQKPVPDMKKDYSGWLKAMRRLWKKKREETLGGSTAMIVPAMFRGAQVREARSWDIFQIRPTDRAGRFIMWLHTDTEFVSIALRVPRQFYVNYKEMPEEGTFLSSYAAENLTRTLPHDQACLNLFRITVPESLYLEEESHFTGLIANVNVDGVYEMQIPSELRAILRLGRSCSITREAGINLNRARSTGVDLQQLERPATSMIKRAYLGGGKSMKCALLIHFTADRRHVLALFRPDGTLSLHLVDPAREKQPIQKLEETYKAKLEFLHQKRPETQTETAFDYPAGLTVDAPVYHASEDRALKAISTALAKMPQHTSLLLVSSDKPLSYYEHGVQKVSTFPVMMIPSRPGAHAMPVFSWQKIVASHMMSRYVSVGSWLYQEVQRAAYHDVPVGNVPADRELFYADVDFSRRLMDQDIVLWWSNTYRPDLGGREEDSNLFDEDVINPEISTPGCFSNVAVALQLQQLAVDAVMQSALVNEMEGSVGGNTAIGAASHNLDEYARGSADATITLGDIVLPASTFAILKAMIRSWHGDMVHGNLDAKTVLDHFWRWLCSMDARMFDPTLQRFVHGLMKKTFLQLLAEFRRLGCSVISADFNQVTLLTSKPPGTASAFLTYLLTAVENQELFRYINLRIDRVFDFMLFMDRSNFGGFVHEDLAALDKPDATPALMMCWNIERFLPPALQNDFAIIIRKFMTDLYEDKQRRGHNRTPLRVIQNLTQDQTAVATADKMQEMERVRTYVSNRLTRRLLAKVQQIVDRYEKSSMSDAPEAEEDFEFPLLPGSYITFTSPPLEFIKFVCEVLRLHKDLTLEVGVLKRNLLDLVHVREFAEEAQFKNPCESFKLPMVICTQCSSQRDMDFCRDEDLFPEPGSTAPKAWTCAECGHPYDRSAIEVSLIDIVRRLVTAFQLQDMRCGKCKQIKSDNLSAFCSCSGTYGFTVGKQETKRRLRTVVNIAAFHGLSMLRSYAEGILQRW</sequence>
<reference evidence="22 23" key="1">
    <citation type="journal article" date="2016" name="Mol. Biol. Evol.">
        <title>Comparative Genomics of Early-Diverging Mushroom-Forming Fungi Provides Insights into the Origins of Lignocellulose Decay Capabilities.</title>
        <authorList>
            <person name="Nagy L.G."/>
            <person name="Riley R."/>
            <person name="Tritt A."/>
            <person name="Adam C."/>
            <person name="Daum C."/>
            <person name="Floudas D."/>
            <person name="Sun H."/>
            <person name="Yadav J.S."/>
            <person name="Pangilinan J."/>
            <person name="Larsson K.H."/>
            <person name="Matsuura K."/>
            <person name="Barry K."/>
            <person name="Labutti K."/>
            <person name="Kuo R."/>
            <person name="Ohm R.A."/>
            <person name="Bhattacharya S.S."/>
            <person name="Shirouzu T."/>
            <person name="Yoshinaga Y."/>
            <person name="Martin F.M."/>
            <person name="Grigoriev I.V."/>
            <person name="Hibbett D.S."/>
        </authorList>
    </citation>
    <scope>NUCLEOTIDE SEQUENCE [LARGE SCALE GENOMIC DNA]</scope>
    <source>
        <strain evidence="22 23">TUFC12733</strain>
    </source>
</reference>
<dbReference type="GO" id="GO:0006287">
    <property type="term" value="P:base-excision repair, gap-filling"/>
    <property type="evidence" value="ECO:0007669"/>
    <property type="project" value="TreeGrafter"/>
</dbReference>
<evidence type="ECO:0000256" key="14">
    <source>
        <dbReference type="ARBA" id="ARBA00023125"/>
    </source>
</evidence>
<dbReference type="InterPro" id="IPR036397">
    <property type="entry name" value="RNaseH_sf"/>
</dbReference>
<protein>
    <recommendedName>
        <fullName evidence="19">DNA polymerase epsilon catalytic subunit</fullName>
        <ecNumber evidence="19">2.7.7.7</ecNumber>
    </recommendedName>
</protein>
<evidence type="ECO:0000256" key="9">
    <source>
        <dbReference type="ARBA" id="ARBA00022771"/>
    </source>
</evidence>
<dbReference type="FunFam" id="1.10.132.60:FF:000002">
    <property type="entry name" value="DNA polymerase epsilon catalytic subunit"/>
    <property type="match status" value="1"/>
</dbReference>
<feature type="compositionally biased region" description="Basic and acidic residues" evidence="20">
    <location>
        <begin position="56"/>
        <end position="70"/>
    </location>
</feature>
<evidence type="ECO:0000256" key="10">
    <source>
        <dbReference type="ARBA" id="ARBA00022833"/>
    </source>
</evidence>
<organism evidence="22 23">
    <name type="scientific">Calocera viscosa (strain TUFC12733)</name>
    <dbReference type="NCBI Taxonomy" id="1330018"/>
    <lineage>
        <taxon>Eukaryota</taxon>
        <taxon>Fungi</taxon>
        <taxon>Dikarya</taxon>
        <taxon>Basidiomycota</taxon>
        <taxon>Agaricomycotina</taxon>
        <taxon>Dacrymycetes</taxon>
        <taxon>Dacrymycetales</taxon>
        <taxon>Dacrymycetaceae</taxon>
        <taxon>Calocera</taxon>
    </lineage>
</organism>
<evidence type="ECO:0000313" key="22">
    <source>
        <dbReference type="EMBL" id="KZO94548.1"/>
    </source>
</evidence>
<keyword evidence="7 19" id="KW-0235">DNA replication</keyword>
<dbReference type="EMBL" id="KV417294">
    <property type="protein sequence ID" value="KZO94548.1"/>
    <property type="molecule type" value="Genomic_DNA"/>
</dbReference>
<keyword evidence="13 19" id="KW-0411">Iron-sulfur</keyword>
<proteinExistence type="inferred from homology"/>
<dbReference type="InterPro" id="IPR023211">
    <property type="entry name" value="DNA_pol_palm_dom_sf"/>
</dbReference>
<dbReference type="InterPro" id="IPR006133">
    <property type="entry name" value="DNA-dir_DNA_pol_B_exonuc"/>
</dbReference>
<dbReference type="GO" id="GO:0006297">
    <property type="term" value="P:nucleotide-excision repair, DNA gap filling"/>
    <property type="evidence" value="ECO:0007669"/>
    <property type="project" value="TreeGrafter"/>
</dbReference>
<dbReference type="FunFam" id="3.90.1600.10:FF:000006">
    <property type="entry name" value="DNA polymerase epsilon catalytic subunit"/>
    <property type="match status" value="1"/>
</dbReference>
<keyword evidence="8 19" id="KW-0479">Metal-binding</keyword>
<dbReference type="CDD" id="cd05779">
    <property type="entry name" value="DNA_polB_epsilon_exo"/>
    <property type="match status" value="1"/>
</dbReference>
<keyword evidence="14 19" id="KW-0238">DNA-binding</keyword>
<keyword evidence="4 19" id="KW-0004">4Fe-4S</keyword>
<dbReference type="GO" id="GO:0000166">
    <property type="term" value="F:nucleotide binding"/>
    <property type="evidence" value="ECO:0007669"/>
    <property type="project" value="InterPro"/>
</dbReference>
<keyword evidence="12 19" id="KW-0408">Iron</keyword>
<dbReference type="GO" id="GO:0006272">
    <property type="term" value="P:leading strand elongation"/>
    <property type="evidence" value="ECO:0007669"/>
    <property type="project" value="TreeGrafter"/>
</dbReference>
<feature type="domain" description="DNA polymerase epsilon catalytic subunit A C-terminal" evidence="21">
    <location>
        <begin position="1510"/>
        <end position="1906"/>
    </location>
</feature>
<dbReference type="GO" id="GO:0051539">
    <property type="term" value="F:4 iron, 4 sulfur cluster binding"/>
    <property type="evidence" value="ECO:0007669"/>
    <property type="project" value="UniProtKB-KW"/>
</dbReference>
<comment type="catalytic activity">
    <reaction evidence="16 19">
        <text>DNA(n) + a 2'-deoxyribonucleoside 5'-triphosphate = DNA(n+1) + diphosphate</text>
        <dbReference type="Rhea" id="RHEA:22508"/>
        <dbReference type="Rhea" id="RHEA-COMP:17339"/>
        <dbReference type="Rhea" id="RHEA-COMP:17340"/>
        <dbReference type="ChEBI" id="CHEBI:33019"/>
        <dbReference type="ChEBI" id="CHEBI:61560"/>
        <dbReference type="ChEBI" id="CHEBI:173112"/>
        <dbReference type="EC" id="2.7.7.7"/>
    </reaction>
</comment>
<dbReference type="SMART" id="SM00486">
    <property type="entry name" value="POLBc"/>
    <property type="match status" value="1"/>
</dbReference>
<evidence type="ECO:0000256" key="4">
    <source>
        <dbReference type="ARBA" id="ARBA00022485"/>
    </source>
</evidence>
<evidence type="ECO:0000256" key="13">
    <source>
        <dbReference type="ARBA" id="ARBA00023014"/>
    </source>
</evidence>
<dbReference type="Pfam" id="PF22634">
    <property type="entry name" value="POL2_thumb"/>
    <property type="match status" value="1"/>
</dbReference>
<keyword evidence="5 19" id="KW-0808">Transferase</keyword>
<comment type="function">
    <text evidence="17 19">DNA polymerase II participates in chromosomal DNA replication.</text>
</comment>
<evidence type="ECO:0000256" key="16">
    <source>
        <dbReference type="ARBA" id="ARBA00049244"/>
    </source>
</evidence>
<evidence type="ECO:0000256" key="20">
    <source>
        <dbReference type="SAM" id="MobiDB-lite"/>
    </source>
</evidence>
<dbReference type="InterPro" id="IPR042087">
    <property type="entry name" value="DNA_pol_B_thumb"/>
</dbReference>
<dbReference type="PANTHER" id="PTHR10670:SF0">
    <property type="entry name" value="DNA POLYMERASE EPSILON CATALYTIC SUBUNIT A"/>
    <property type="match status" value="1"/>
</dbReference>
<comment type="subcellular location">
    <subcellularLocation>
        <location evidence="2 19">Nucleus</location>
    </subcellularLocation>
</comment>
<evidence type="ECO:0000259" key="21">
    <source>
        <dbReference type="SMART" id="SM01159"/>
    </source>
</evidence>
<evidence type="ECO:0000256" key="15">
    <source>
        <dbReference type="ARBA" id="ARBA00023242"/>
    </source>
</evidence>
<dbReference type="Pfam" id="PF08490">
    <property type="entry name" value="DUF1744"/>
    <property type="match status" value="1"/>
</dbReference>
<dbReference type="InterPro" id="IPR006172">
    <property type="entry name" value="DNA-dir_DNA_pol_B"/>
</dbReference>
<dbReference type="Pfam" id="PF23250">
    <property type="entry name" value="zf_DPOE_2"/>
    <property type="match status" value="1"/>
</dbReference>
<evidence type="ECO:0000256" key="11">
    <source>
        <dbReference type="ARBA" id="ARBA00022932"/>
    </source>
</evidence>
<evidence type="ECO:0000256" key="12">
    <source>
        <dbReference type="ARBA" id="ARBA00023004"/>
    </source>
</evidence>
<evidence type="ECO:0000256" key="7">
    <source>
        <dbReference type="ARBA" id="ARBA00022705"/>
    </source>
</evidence>
<dbReference type="Gene3D" id="3.30.342.10">
    <property type="entry name" value="DNA Polymerase, chain B, domain 1"/>
    <property type="match status" value="1"/>
</dbReference>
<dbReference type="CDD" id="cd05535">
    <property type="entry name" value="POLBc_epsilon"/>
    <property type="match status" value="1"/>
</dbReference>
<evidence type="ECO:0000256" key="8">
    <source>
        <dbReference type="ARBA" id="ARBA00022723"/>
    </source>
</evidence>
<evidence type="ECO:0000256" key="18">
    <source>
        <dbReference type="ARBA" id="ARBA00065544"/>
    </source>
</evidence>
<evidence type="ECO:0000256" key="17">
    <source>
        <dbReference type="ARBA" id="ARBA00057054"/>
    </source>
</evidence>
<dbReference type="STRING" id="1330018.A0A167KE35"/>
<name>A0A167KE35_CALVF</name>
<dbReference type="FunFam" id="1.10.287.690:FF:000005">
    <property type="entry name" value="DNA polymerase epsilon catalytic subunit"/>
    <property type="match status" value="1"/>
</dbReference>
<evidence type="ECO:0000256" key="5">
    <source>
        <dbReference type="ARBA" id="ARBA00022679"/>
    </source>
</evidence>
<accession>A0A167KE35</accession>
<dbReference type="PANTHER" id="PTHR10670">
    <property type="entry name" value="DNA POLYMERASE EPSILON CATALYTIC SUBUNIT A"/>
    <property type="match status" value="1"/>
</dbReference>
<feature type="compositionally biased region" description="Gly residues" evidence="20">
    <location>
        <begin position="19"/>
        <end position="32"/>
    </location>
</feature>
<evidence type="ECO:0000256" key="1">
    <source>
        <dbReference type="ARBA" id="ARBA00001966"/>
    </source>
</evidence>
<dbReference type="GO" id="GO:0008310">
    <property type="term" value="F:single-stranded DNA 3'-5' DNA exonuclease activity"/>
    <property type="evidence" value="ECO:0007669"/>
    <property type="project" value="TreeGrafter"/>
</dbReference>
<keyword evidence="9 19" id="KW-0863">Zinc-finger</keyword>
<dbReference type="Gene3D" id="3.90.1600.10">
    <property type="entry name" value="Palm domain of DNA polymerase"/>
    <property type="match status" value="1"/>
</dbReference>
<dbReference type="GO" id="GO:0008622">
    <property type="term" value="C:epsilon DNA polymerase complex"/>
    <property type="evidence" value="ECO:0007669"/>
    <property type="project" value="InterPro"/>
</dbReference>
<dbReference type="SMART" id="SM01159">
    <property type="entry name" value="DUF1744"/>
    <property type="match status" value="1"/>
</dbReference>
<evidence type="ECO:0000256" key="6">
    <source>
        <dbReference type="ARBA" id="ARBA00022695"/>
    </source>
</evidence>
<comment type="cofactor">
    <cofactor evidence="1 19">
        <name>[4Fe-4S] cluster</name>
        <dbReference type="ChEBI" id="CHEBI:49883"/>
    </cofactor>
</comment>
<dbReference type="InterPro" id="IPR013697">
    <property type="entry name" value="DNA_pol_e_suA_C"/>
</dbReference>
<dbReference type="OrthoDB" id="10060449at2759"/>
<evidence type="ECO:0000256" key="2">
    <source>
        <dbReference type="ARBA" id="ARBA00004123"/>
    </source>
</evidence>
<keyword evidence="23" id="KW-1185">Reference proteome</keyword>
<dbReference type="GO" id="GO:0000278">
    <property type="term" value="P:mitotic cell cycle"/>
    <property type="evidence" value="ECO:0007669"/>
    <property type="project" value="TreeGrafter"/>
</dbReference>
<dbReference type="FunFam" id="3.30.420.10:FF:000010">
    <property type="entry name" value="DNA polymerase epsilon catalytic subunit"/>
    <property type="match status" value="1"/>
</dbReference>
<gene>
    <name evidence="22" type="ORF">CALVIDRAFT_599917</name>
</gene>
<dbReference type="Pfam" id="PF22912">
    <property type="entry name" value="zf-DPOE"/>
    <property type="match status" value="1"/>
</dbReference>
<feature type="region of interest" description="Disordered" evidence="20">
    <location>
        <begin position="1"/>
        <end position="70"/>
    </location>
</feature>
<comment type="similarity">
    <text evidence="3 19">Belongs to the DNA polymerase type-B family.</text>
</comment>
<dbReference type="Gene3D" id="1.10.132.60">
    <property type="entry name" value="DNA polymerase family B, C-terminal domain"/>
    <property type="match status" value="1"/>
</dbReference>
<keyword evidence="10 19" id="KW-0862">Zinc</keyword>
<dbReference type="InterPro" id="IPR054475">
    <property type="entry name" value="Znf-DPOE"/>
</dbReference>
<dbReference type="InterPro" id="IPR043502">
    <property type="entry name" value="DNA/RNA_pol_sf"/>
</dbReference>
<dbReference type="GO" id="GO:0003677">
    <property type="term" value="F:DNA binding"/>
    <property type="evidence" value="ECO:0007669"/>
    <property type="project" value="UniProtKB-KW"/>
</dbReference>
<comment type="subunit">
    <text evidence="18">Heterotetramer. Consists of 4 subunits: POL2, DPB2, DPB3 and DPB4.</text>
</comment>
<dbReference type="SUPFAM" id="SSF53098">
    <property type="entry name" value="Ribonuclease H-like"/>
    <property type="match status" value="1"/>
</dbReference>
<dbReference type="Pfam" id="PF03104">
    <property type="entry name" value="DNA_pol_B_exo1"/>
    <property type="match status" value="1"/>
</dbReference>
<dbReference type="GO" id="GO:0045004">
    <property type="term" value="P:DNA replication proofreading"/>
    <property type="evidence" value="ECO:0007669"/>
    <property type="project" value="TreeGrafter"/>
</dbReference>